<reference evidence="1 2" key="1">
    <citation type="submission" date="2019-11" db="EMBL/GenBank/DDBJ databases">
        <title>Epiphytic Pseudomonas syringae from cherry orchards.</title>
        <authorList>
            <person name="Hulin M.T."/>
        </authorList>
    </citation>
    <scope>NUCLEOTIDE SEQUENCE [LARGE SCALE GENOMIC DNA]</scope>
    <source>
        <strain evidence="1 2">PA-6-3B</strain>
    </source>
</reference>
<name>A0ABS9FZ88_9PSED</name>
<dbReference type="EMBL" id="WKDU01000092">
    <property type="protein sequence ID" value="MCF5156704.1"/>
    <property type="molecule type" value="Genomic_DNA"/>
</dbReference>
<organism evidence="1 2">
    <name type="scientific">Pseudomonas lactis</name>
    <dbReference type="NCBI Taxonomy" id="1615674"/>
    <lineage>
        <taxon>Bacteria</taxon>
        <taxon>Pseudomonadati</taxon>
        <taxon>Pseudomonadota</taxon>
        <taxon>Gammaproteobacteria</taxon>
        <taxon>Pseudomonadales</taxon>
        <taxon>Pseudomonadaceae</taxon>
        <taxon>Pseudomonas</taxon>
    </lineage>
</organism>
<sequence>MQLLRSLGHSCLLITKNRLLASLGSQLGNQAFNVTTMHSFISSDHSQRIGCFAPEPYGPFIYDWPTLLSNYERANIEPQWDHLVIDEGQNLPAGFFTWAVRYGAKTVSVFADEDQTTDSQRASIEDILAAPMPDPIRLSANHRNTREIAALAEHFHRSSTLPPAVVQRPRSGDMPRLVTFTQWSDAISSIANRLTNRGGSIGVIVYPVSKAQAVHQMLKSALPPETRVDLYTHRMPKGAEQNIHPMKAGITVLTGESAIGLEFDSVYLQDLSRSLPSVDKDQCRRMYMLCARARDSLILLNEPSPLTTAQLSSLPDSTILSR</sequence>
<accession>A0ABS9FZ88</accession>
<dbReference type="InterPro" id="IPR027417">
    <property type="entry name" value="P-loop_NTPase"/>
</dbReference>
<dbReference type="Proteomes" id="UP000814074">
    <property type="component" value="Unassembled WGS sequence"/>
</dbReference>
<dbReference type="SUPFAM" id="SSF52540">
    <property type="entry name" value="P-loop containing nucleoside triphosphate hydrolases"/>
    <property type="match status" value="1"/>
</dbReference>
<protein>
    <recommendedName>
        <fullName evidence="3">DNA helicase</fullName>
    </recommendedName>
</protein>
<keyword evidence="2" id="KW-1185">Reference proteome</keyword>
<evidence type="ECO:0000313" key="2">
    <source>
        <dbReference type="Proteomes" id="UP000814074"/>
    </source>
</evidence>
<evidence type="ECO:0000313" key="1">
    <source>
        <dbReference type="EMBL" id="MCF5156704.1"/>
    </source>
</evidence>
<comment type="caution">
    <text evidence="1">The sequence shown here is derived from an EMBL/GenBank/DDBJ whole genome shotgun (WGS) entry which is preliminary data.</text>
</comment>
<dbReference type="RefSeq" id="WP_236270566.1">
    <property type="nucleotide sequence ID" value="NZ_WKDU01000092.1"/>
</dbReference>
<evidence type="ECO:0008006" key="3">
    <source>
        <dbReference type="Google" id="ProtNLM"/>
    </source>
</evidence>
<proteinExistence type="predicted"/>
<gene>
    <name evidence="1" type="ORF">GIW47_29465</name>
</gene>
<dbReference type="Gene3D" id="3.40.50.300">
    <property type="entry name" value="P-loop containing nucleotide triphosphate hydrolases"/>
    <property type="match status" value="1"/>
</dbReference>